<dbReference type="AlphaFoldDB" id="L8GMF1"/>
<organism evidence="1 2">
    <name type="scientific">Acanthamoeba castellanii (strain ATCC 30010 / Neff)</name>
    <dbReference type="NCBI Taxonomy" id="1257118"/>
    <lineage>
        <taxon>Eukaryota</taxon>
        <taxon>Amoebozoa</taxon>
        <taxon>Discosea</taxon>
        <taxon>Longamoebia</taxon>
        <taxon>Centramoebida</taxon>
        <taxon>Acanthamoebidae</taxon>
        <taxon>Acanthamoeba</taxon>
    </lineage>
</organism>
<dbReference type="Proteomes" id="UP000011083">
    <property type="component" value="Unassembled WGS sequence"/>
</dbReference>
<reference evidence="1 2" key="1">
    <citation type="journal article" date="2013" name="Genome Biol.">
        <title>Genome of Acanthamoeba castellanii highlights extensive lateral gene transfer and early evolution of tyrosine kinase signaling.</title>
        <authorList>
            <person name="Clarke M."/>
            <person name="Lohan A.J."/>
            <person name="Liu B."/>
            <person name="Lagkouvardos I."/>
            <person name="Roy S."/>
            <person name="Zafar N."/>
            <person name="Bertelli C."/>
            <person name="Schilde C."/>
            <person name="Kianianmomeni A."/>
            <person name="Burglin T.R."/>
            <person name="Frech C."/>
            <person name="Turcotte B."/>
            <person name="Kopec K.O."/>
            <person name="Synnott J.M."/>
            <person name="Choo C."/>
            <person name="Paponov I."/>
            <person name="Finkler A."/>
            <person name="Soon Heng Tan C."/>
            <person name="Hutchins A.P."/>
            <person name="Weinmeier T."/>
            <person name="Rattei T."/>
            <person name="Chu J.S."/>
            <person name="Gimenez G."/>
            <person name="Irimia M."/>
            <person name="Rigden D.J."/>
            <person name="Fitzpatrick D.A."/>
            <person name="Lorenzo-Morales J."/>
            <person name="Bateman A."/>
            <person name="Chiu C.H."/>
            <person name="Tang P."/>
            <person name="Hegemann P."/>
            <person name="Fromm H."/>
            <person name="Raoult D."/>
            <person name="Greub G."/>
            <person name="Miranda-Saavedra D."/>
            <person name="Chen N."/>
            <person name="Nash P."/>
            <person name="Ginger M.L."/>
            <person name="Horn M."/>
            <person name="Schaap P."/>
            <person name="Caler L."/>
            <person name="Loftus B."/>
        </authorList>
    </citation>
    <scope>NUCLEOTIDE SEQUENCE [LARGE SCALE GENOMIC DNA]</scope>
    <source>
        <strain evidence="1 2">Neff</strain>
    </source>
</reference>
<keyword evidence="2" id="KW-1185">Reference proteome</keyword>
<proteinExistence type="predicted"/>
<evidence type="ECO:0000313" key="2">
    <source>
        <dbReference type="Proteomes" id="UP000011083"/>
    </source>
</evidence>
<accession>L8GMF1</accession>
<gene>
    <name evidence="1" type="ORF">ACA1_082130</name>
</gene>
<dbReference type="KEGG" id="acan:ACA1_082130"/>
<dbReference type="VEuPathDB" id="AmoebaDB:ACA1_082130"/>
<dbReference type="EMBL" id="KB008064">
    <property type="protein sequence ID" value="ELR14240.1"/>
    <property type="molecule type" value="Genomic_DNA"/>
</dbReference>
<dbReference type="GeneID" id="14914824"/>
<sequence length="547" mass="62529">MNLTEVLGQRLRMTRGRVASSLLAAQEAHSQLFDRLNWEETRRYFTDHKPPQTGFDGMSAASLGKHWTVTKDPHVYTMSCTAFDLFCMRYLDFVPRRPGQTMLGVRAAEMSENAVKNAYSLQQIPPIFYPNMSEVGKRISGNNFARVLAVEMANNNWDRLNEVRRGNNLGPTEVGIIYNAWVTRQGTVFSPGLFIEAWPDVASSRWPAFINDTMGVEPNGTMKQKWRDVEQVLVLTHVHQDMFWHWMVSEAYRMLPLYHYLLAHPDIYIHINGGQSFIQKYSEMYGFPKNRFISWEYVRAQVVYYVQSIDRSDVPSVAMTGIIRHNLLDFAGVPLEARRSELTPLSSIKQLYLGPTNEVLEKPYDPAAPLPVVDDDKAEHIGTTQPEVVIRLLFIVRDNPSVGRIIINYAQLQDAFWTLALRYRLKALARGHNVRLQIMEHPSKAPMIDTWRAFSQADIILGKPTYVRLESHLTISMASHKKSVLLRLVHARHLNILSTARLGLGYHAVLTNMTSEGTIPTAKSQNYVADIPFILNLVEYLLDVRFP</sequence>
<name>L8GMF1_ACACF</name>
<evidence type="ECO:0000313" key="1">
    <source>
        <dbReference type="EMBL" id="ELR14240.1"/>
    </source>
</evidence>
<protein>
    <submittedName>
        <fullName evidence="1">Uncharacterized protein</fullName>
    </submittedName>
</protein>
<dbReference type="RefSeq" id="XP_004336253.1">
    <property type="nucleotide sequence ID" value="XM_004336205.1"/>
</dbReference>